<feature type="transmembrane region" description="Helical" evidence="6">
    <location>
        <begin position="260"/>
        <end position="285"/>
    </location>
</feature>
<dbReference type="PANTHER" id="PTHR33406">
    <property type="entry name" value="MEMBRANE PROTEIN MJ1562-RELATED"/>
    <property type="match status" value="1"/>
</dbReference>
<evidence type="ECO:0000313" key="8">
    <source>
        <dbReference type="EMBL" id="NJP98649.1"/>
    </source>
</evidence>
<evidence type="ECO:0000256" key="5">
    <source>
        <dbReference type="ARBA" id="ARBA00023136"/>
    </source>
</evidence>
<evidence type="ECO:0000256" key="6">
    <source>
        <dbReference type="SAM" id="Phobius"/>
    </source>
</evidence>
<evidence type="ECO:0000256" key="1">
    <source>
        <dbReference type="ARBA" id="ARBA00004651"/>
    </source>
</evidence>
<dbReference type="InterPro" id="IPR004869">
    <property type="entry name" value="MMPL_dom"/>
</dbReference>
<dbReference type="InterPro" id="IPR000731">
    <property type="entry name" value="SSD"/>
</dbReference>
<evidence type="ECO:0000259" key="7">
    <source>
        <dbReference type="PROSITE" id="PS50156"/>
    </source>
</evidence>
<organism evidence="8 9">
    <name type="scientific">Nonomuraea composti</name>
    <dbReference type="NCBI Taxonomy" id="2720023"/>
    <lineage>
        <taxon>Bacteria</taxon>
        <taxon>Bacillati</taxon>
        <taxon>Actinomycetota</taxon>
        <taxon>Actinomycetes</taxon>
        <taxon>Streptosporangiales</taxon>
        <taxon>Streptosporangiaceae</taxon>
        <taxon>Nonomuraea</taxon>
    </lineage>
</organism>
<keyword evidence="9" id="KW-1185">Reference proteome</keyword>
<keyword evidence="3 6" id="KW-0812">Transmembrane</keyword>
<name>A0ABX1BLM2_9ACTN</name>
<feature type="transmembrane region" description="Helical" evidence="6">
    <location>
        <begin position="354"/>
        <end position="374"/>
    </location>
</feature>
<keyword evidence="5 6" id="KW-0472">Membrane</keyword>
<dbReference type="InterPro" id="IPR050545">
    <property type="entry name" value="Mycobact_MmpL"/>
</dbReference>
<dbReference type="PROSITE" id="PS50156">
    <property type="entry name" value="SSD"/>
    <property type="match status" value="1"/>
</dbReference>
<protein>
    <submittedName>
        <fullName evidence="8">MMPL family transporter</fullName>
    </submittedName>
</protein>
<dbReference type="EMBL" id="JAATEP010000100">
    <property type="protein sequence ID" value="NJP98649.1"/>
    <property type="molecule type" value="Genomic_DNA"/>
</dbReference>
<keyword evidence="4 6" id="KW-1133">Transmembrane helix</keyword>
<dbReference type="Proteomes" id="UP000696294">
    <property type="component" value="Unassembled WGS sequence"/>
</dbReference>
<dbReference type="PANTHER" id="PTHR33406:SF13">
    <property type="entry name" value="MEMBRANE PROTEIN YDFJ"/>
    <property type="match status" value="1"/>
</dbReference>
<dbReference type="Gene3D" id="1.20.1640.10">
    <property type="entry name" value="Multidrug efflux transporter AcrB transmembrane domain"/>
    <property type="match status" value="2"/>
</dbReference>
<feature type="transmembrane region" description="Helical" evidence="6">
    <location>
        <begin position="557"/>
        <end position="579"/>
    </location>
</feature>
<comment type="caution">
    <text evidence="8">The sequence shown here is derived from an EMBL/GenBank/DDBJ whole genome shotgun (WGS) entry which is preliminary data.</text>
</comment>
<feature type="domain" description="SSD" evidence="7">
    <location>
        <begin position="192"/>
        <end position="318"/>
    </location>
</feature>
<feature type="transmembrane region" description="Helical" evidence="6">
    <location>
        <begin position="609"/>
        <end position="627"/>
    </location>
</feature>
<keyword evidence="2" id="KW-1003">Cell membrane</keyword>
<sequence>MLTVWTAMALAALALLPGLLSTLGAPSLAVSGSPSARAAQTLARGFPQWGDEQVLVAFDSRTLRADQPAYQHAQAEALRAFARAPGVTPALHLLPAVPGQDPRHAYAIAGLSGDDNVRQHRLPGQRAALETAARQASSGRVSAALVGVTPVFADIKQADLDDLRTAEMIAAPLTLIVLVLGLGTLGAAAIPLLIASVVIVTSAGVLALAGTAMSANTLTLTVAATVGLGLGLDYALLILLRYRQARRGGARPQEAVTLALATAGVTVTWCGIAVVAICGCGLLLVRSALTRALIAPAAVAAVIAVAAALTLLPAVLLVADRWIERGKLPRPKRLRLDPAHLRERWTGHLMRHPWPYVVGVTAVLLLAAAPATGIRLGIDYDRPAIAHTASGQTLAQIERDGLASLITIPLPRPAGAAPARTDQLIDALRADPSISAVNAIDNGRDLTLITAFGRDAADNPAAAHLMTRIRGYLGQAVAGQQPLVGGPAAVAADLLEASVMQLGQVVALVVACTLAFLLLLFRSVLIPLKAAAMNLLATTAAFGLLTVAFQHSGNGTVIALLPLLCCTVVFSLSLDYEVFLVHRIAEHYRATGDNATAIARGMRDTARTIALAAAVLVVTFASLLAGHRQEVRQIGFAGAAAIALDATLIRLILAPALMRLLGHRNWWFPALPGLLRRPCSLSKADGDPDQARTSQTNPIT</sequence>
<evidence type="ECO:0000313" key="9">
    <source>
        <dbReference type="Proteomes" id="UP000696294"/>
    </source>
</evidence>
<comment type="subcellular location">
    <subcellularLocation>
        <location evidence="1">Cell membrane</location>
        <topology evidence="1">Multi-pass membrane protein</topology>
    </subcellularLocation>
</comment>
<feature type="transmembrane region" description="Helical" evidence="6">
    <location>
        <begin position="533"/>
        <end position="551"/>
    </location>
</feature>
<evidence type="ECO:0000256" key="4">
    <source>
        <dbReference type="ARBA" id="ARBA00022989"/>
    </source>
</evidence>
<feature type="transmembrane region" description="Helical" evidence="6">
    <location>
        <begin position="633"/>
        <end position="653"/>
    </location>
</feature>
<dbReference type="RefSeq" id="WP_168021958.1">
    <property type="nucleotide sequence ID" value="NZ_JAATEP010000100.1"/>
</dbReference>
<dbReference type="SUPFAM" id="SSF82866">
    <property type="entry name" value="Multidrug efflux transporter AcrB transmembrane domain"/>
    <property type="match status" value="2"/>
</dbReference>
<accession>A0ABX1BLM2</accession>
<evidence type="ECO:0000256" key="3">
    <source>
        <dbReference type="ARBA" id="ARBA00022692"/>
    </source>
</evidence>
<proteinExistence type="predicted"/>
<reference evidence="8 9" key="1">
    <citation type="submission" date="2020-03" db="EMBL/GenBank/DDBJ databases">
        <title>WGS of actinomycetes isolated from Thailand.</title>
        <authorList>
            <person name="Thawai C."/>
        </authorList>
    </citation>
    <scope>NUCLEOTIDE SEQUENCE [LARGE SCALE GENOMIC DNA]</scope>
    <source>
        <strain evidence="8 9">FMUSA5-5</strain>
    </source>
</reference>
<feature type="transmembrane region" description="Helical" evidence="6">
    <location>
        <begin position="502"/>
        <end position="521"/>
    </location>
</feature>
<dbReference type="Pfam" id="PF03176">
    <property type="entry name" value="MMPL"/>
    <property type="match status" value="2"/>
</dbReference>
<gene>
    <name evidence="8" type="ORF">HCN51_56105</name>
</gene>
<feature type="transmembrane region" description="Helical" evidence="6">
    <location>
        <begin position="297"/>
        <end position="323"/>
    </location>
</feature>
<feature type="transmembrane region" description="Helical" evidence="6">
    <location>
        <begin position="218"/>
        <end position="240"/>
    </location>
</feature>
<evidence type="ECO:0000256" key="2">
    <source>
        <dbReference type="ARBA" id="ARBA00022475"/>
    </source>
</evidence>